<dbReference type="PANTHER" id="PTHR42894">
    <property type="entry name" value="N-(5'-PHOSPHORIBOSYL)ANTHRANILATE ISOMERASE"/>
    <property type="match status" value="1"/>
</dbReference>
<organism evidence="11 12">
    <name type="scientific">Roseospira goensis</name>
    <dbReference type="NCBI Taxonomy" id="391922"/>
    <lineage>
        <taxon>Bacteria</taxon>
        <taxon>Pseudomonadati</taxon>
        <taxon>Pseudomonadota</taxon>
        <taxon>Alphaproteobacteria</taxon>
        <taxon>Rhodospirillales</taxon>
        <taxon>Rhodospirillaceae</taxon>
        <taxon>Roseospira</taxon>
    </lineage>
</organism>
<dbReference type="AlphaFoldDB" id="A0A7W6RXP7"/>
<comment type="pathway">
    <text evidence="2 9">Amino-acid biosynthesis; L-tryptophan biosynthesis; L-tryptophan from chorismate: step 3/5.</text>
</comment>
<dbReference type="CDD" id="cd00405">
    <property type="entry name" value="PRAI"/>
    <property type="match status" value="1"/>
</dbReference>
<keyword evidence="5 9" id="KW-0028">Amino-acid biosynthesis</keyword>
<dbReference type="UniPathway" id="UPA00035">
    <property type="reaction ID" value="UER00042"/>
</dbReference>
<dbReference type="GO" id="GO:0004640">
    <property type="term" value="F:phosphoribosylanthranilate isomerase activity"/>
    <property type="evidence" value="ECO:0007669"/>
    <property type="project" value="UniProtKB-UniRule"/>
</dbReference>
<evidence type="ECO:0000256" key="9">
    <source>
        <dbReference type="HAMAP-Rule" id="MF_00135"/>
    </source>
</evidence>
<evidence type="ECO:0000256" key="1">
    <source>
        <dbReference type="ARBA" id="ARBA00001164"/>
    </source>
</evidence>
<dbReference type="Pfam" id="PF00697">
    <property type="entry name" value="PRAI"/>
    <property type="match status" value="1"/>
</dbReference>
<dbReference type="Gene3D" id="3.20.20.70">
    <property type="entry name" value="Aldolase class I"/>
    <property type="match status" value="1"/>
</dbReference>
<keyword evidence="8 9" id="KW-0413">Isomerase</keyword>
<protein>
    <recommendedName>
        <fullName evidence="4 9">N-(5'-phosphoribosyl)anthranilate isomerase</fullName>
        <shortName evidence="9">PRAI</shortName>
        <ecNumber evidence="3 9">5.3.1.24</ecNumber>
    </recommendedName>
</protein>
<dbReference type="InterPro" id="IPR044643">
    <property type="entry name" value="TrpF_fam"/>
</dbReference>
<evidence type="ECO:0000256" key="4">
    <source>
        <dbReference type="ARBA" id="ARBA00022272"/>
    </source>
</evidence>
<keyword evidence="12" id="KW-1185">Reference proteome</keyword>
<dbReference type="InterPro" id="IPR011060">
    <property type="entry name" value="RibuloseP-bd_barrel"/>
</dbReference>
<evidence type="ECO:0000256" key="7">
    <source>
        <dbReference type="ARBA" id="ARBA00023141"/>
    </source>
</evidence>
<evidence type="ECO:0000256" key="8">
    <source>
        <dbReference type="ARBA" id="ARBA00023235"/>
    </source>
</evidence>
<evidence type="ECO:0000256" key="6">
    <source>
        <dbReference type="ARBA" id="ARBA00022822"/>
    </source>
</evidence>
<accession>A0A7W6RXP7</accession>
<evidence type="ECO:0000313" key="11">
    <source>
        <dbReference type="EMBL" id="MBB4285153.1"/>
    </source>
</evidence>
<dbReference type="RefSeq" id="WP_184432077.1">
    <property type="nucleotide sequence ID" value="NZ_JACIGI010000005.1"/>
</dbReference>
<comment type="catalytic activity">
    <reaction evidence="1 9">
        <text>N-(5-phospho-beta-D-ribosyl)anthranilate = 1-(2-carboxyphenylamino)-1-deoxy-D-ribulose 5-phosphate</text>
        <dbReference type="Rhea" id="RHEA:21540"/>
        <dbReference type="ChEBI" id="CHEBI:18277"/>
        <dbReference type="ChEBI" id="CHEBI:58613"/>
        <dbReference type="EC" id="5.3.1.24"/>
    </reaction>
</comment>
<sequence>MARRPPIEIKICGLTDPDAVDAAVEAGADWLGAVFFAPSPRAVTAEQAADLFDGLPDDVGTVGLFVDPDDALLDQVLTRVRLDLIQLHGQESPARVDAIRLEYGRPVMKALGVATRADLAAAQAYADHADRLLLDARPPPGADRPGGHARAFDWSILAGWTAPLPWMLAGGLTPETVAAALRATGAPAVDVSSGVERAKGVKDPALIARFCAAVRAAEADRTEGDRA</sequence>
<dbReference type="InterPro" id="IPR001240">
    <property type="entry name" value="PRAI_dom"/>
</dbReference>
<dbReference type="InterPro" id="IPR013785">
    <property type="entry name" value="Aldolase_TIM"/>
</dbReference>
<dbReference type="SUPFAM" id="SSF51366">
    <property type="entry name" value="Ribulose-phoshate binding barrel"/>
    <property type="match status" value="1"/>
</dbReference>
<gene>
    <name evidence="9" type="primary">trpF</name>
    <name evidence="11" type="ORF">GGD88_000870</name>
</gene>
<keyword evidence="6 9" id="KW-0822">Tryptophan biosynthesis</keyword>
<evidence type="ECO:0000256" key="3">
    <source>
        <dbReference type="ARBA" id="ARBA00012572"/>
    </source>
</evidence>
<evidence type="ECO:0000256" key="2">
    <source>
        <dbReference type="ARBA" id="ARBA00004664"/>
    </source>
</evidence>
<evidence type="ECO:0000313" key="12">
    <source>
        <dbReference type="Proteomes" id="UP000555728"/>
    </source>
</evidence>
<feature type="domain" description="N-(5'phosphoribosyl) anthranilate isomerase (PRAI)" evidence="10">
    <location>
        <begin position="9"/>
        <end position="211"/>
    </location>
</feature>
<reference evidence="11 12" key="1">
    <citation type="submission" date="2020-08" db="EMBL/GenBank/DDBJ databases">
        <title>Genome sequencing of Purple Non-Sulfur Bacteria from various extreme environments.</title>
        <authorList>
            <person name="Mayer M."/>
        </authorList>
    </citation>
    <scope>NUCLEOTIDE SEQUENCE [LARGE SCALE GENOMIC DNA]</scope>
    <source>
        <strain evidence="11 12">JA135</strain>
    </source>
</reference>
<proteinExistence type="inferred from homology"/>
<dbReference type="EC" id="5.3.1.24" evidence="3 9"/>
<dbReference type="NCBIfam" id="NF002295">
    <property type="entry name" value="PRK01222.1-1"/>
    <property type="match status" value="1"/>
</dbReference>
<name>A0A7W6RXP7_9PROT</name>
<comment type="caution">
    <text evidence="11">The sequence shown here is derived from an EMBL/GenBank/DDBJ whole genome shotgun (WGS) entry which is preliminary data.</text>
</comment>
<evidence type="ECO:0000256" key="5">
    <source>
        <dbReference type="ARBA" id="ARBA00022605"/>
    </source>
</evidence>
<dbReference type="Proteomes" id="UP000555728">
    <property type="component" value="Unassembled WGS sequence"/>
</dbReference>
<dbReference type="GO" id="GO:0000162">
    <property type="term" value="P:L-tryptophan biosynthetic process"/>
    <property type="evidence" value="ECO:0007669"/>
    <property type="project" value="UniProtKB-UniRule"/>
</dbReference>
<comment type="similarity">
    <text evidence="9">Belongs to the TrpF family.</text>
</comment>
<dbReference type="HAMAP" id="MF_00135">
    <property type="entry name" value="PRAI"/>
    <property type="match status" value="1"/>
</dbReference>
<dbReference type="EMBL" id="JACIGI010000005">
    <property type="protein sequence ID" value="MBB4285153.1"/>
    <property type="molecule type" value="Genomic_DNA"/>
</dbReference>
<evidence type="ECO:0000259" key="10">
    <source>
        <dbReference type="Pfam" id="PF00697"/>
    </source>
</evidence>
<keyword evidence="7 9" id="KW-0057">Aromatic amino acid biosynthesis</keyword>
<dbReference type="PANTHER" id="PTHR42894:SF1">
    <property type="entry name" value="N-(5'-PHOSPHORIBOSYL)ANTHRANILATE ISOMERASE"/>
    <property type="match status" value="1"/>
</dbReference>